<dbReference type="PANTHER" id="PTHR43825">
    <property type="entry name" value="PYRUVATE DEHYDROGENASE E1 COMPONENT"/>
    <property type="match status" value="1"/>
</dbReference>
<comment type="cofactor">
    <cofactor evidence="1">
        <name>thiamine diphosphate</name>
        <dbReference type="ChEBI" id="CHEBI:58937"/>
    </cofactor>
</comment>
<dbReference type="Gene3D" id="3.40.50.920">
    <property type="match status" value="1"/>
</dbReference>
<dbReference type="Proteomes" id="UP000034883">
    <property type="component" value="Chromosome"/>
</dbReference>
<gene>
    <name evidence="5" type="ORF">DB32_005932</name>
</gene>
<dbReference type="SUPFAM" id="SSF52518">
    <property type="entry name" value="Thiamin diphosphate-binding fold (THDP-binding)"/>
    <property type="match status" value="1"/>
</dbReference>
<evidence type="ECO:0000259" key="4">
    <source>
        <dbReference type="SMART" id="SM00861"/>
    </source>
</evidence>
<dbReference type="FunFam" id="3.40.50.970:FF:000129">
    <property type="entry name" value="Transketolase"/>
    <property type="match status" value="1"/>
</dbReference>
<reference evidence="5 6" key="1">
    <citation type="submission" date="2015-03" db="EMBL/GenBank/DDBJ databases">
        <title>Genome assembly of Sandaracinus amylolyticus DSM 53668.</title>
        <authorList>
            <person name="Sharma G."/>
            <person name="Subramanian S."/>
        </authorList>
    </citation>
    <scope>NUCLEOTIDE SEQUENCE [LARGE SCALE GENOMIC DNA]</scope>
    <source>
        <strain evidence="5 6">DSM 53668</strain>
    </source>
</reference>
<dbReference type="AlphaFoldDB" id="A0A0F6W6V7"/>
<dbReference type="Pfam" id="PF02779">
    <property type="entry name" value="Transket_pyr"/>
    <property type="match status" value="1"/>
</dbReference>
<dbReference type="Gene3D" id="3.40.50.970">
    <property type="match status" value="1"/>
</dbReference>
<evidence type="ECO:0000256" key="2">
    <source>
        <dbReference type="ARBA" id="ARBA00007131"/>
    </source>
</evidence>
<evidence type="ECO:0000313" key="6">
    <source>
        <dbReference type="Proteomes" id="UP000034883"/>
    </source>
</evidence>
<evidence type="ECO:0000313" key="5">
    <source>
        <dbReference type="EMBL" id="AKF08783.1"/>
    </source>
</evidence>
<sequence length="319" mass="33918">MSEQKAVASKPKASRQAFGEVLAELGAKHTDLVVLDADLAKSTKSELFAKKFPERFFEMGIAEQNMVGVAAGLGLAGKNAFCCSFACFVAGRFETIKISVAYSGGNVKIVGTHAGVGIGPDGYSQMGLEDLALMRTLPTMEVYQPADELETRQIVEYLATHRGAAYLRLTRQDLTPVHGPGYEFAPGKLDVLAEGKDVAILATGGPTFHAVDARKQLAAAGIDAAVINVPSIKPFDREGIAAWAKKVPLFVSVEDHNVLGGMGGAVAEVLAEVAGARARLHRHGIPDVFGESGEPEDLYRKFKLDADGIVAVVRERLGR</sequence>
<dbReference type="SMART" id="SM00861">
    <property type="entry name" value="Transket_pyr"/>
    <property type="match status" value="1"/>
</dbReference>
<dbReference type="EMBL" id="CP011125">
    <property type="protein sequence ID" value="AKF08783.1"/>
    <property type="molecule type" value="Genomic_DNA"/>
</dbReference>
<dbReference type="InterPro" id="IPR033248">
    <property type="entry name" value="Transketolase_C"/>
</dbReference>
<organism evidence="5 6">
    <name type="scientific">Sandaracinus amylolyticus</name>
    <dbReference type="NCBI Taxonomy" id="927083"/>
    <lineage>
        <taxon>Bacteria</taxon>
        <taxon>Pseudomonadati</taxon>
        <taxon>Myxococcota</taxon>
        <taxon>Polyangia</taxon>
        <taxon>Polyangiales</taxon>
        <taxon>Sandaracinaceae</taxon>
        <taxon>Sandaracinus</taxon>
    </lineage>
</organism>
<dbReference type="OrthoDB" id="9803371at2"/>
<dbReference type="CDD" id="cd07033">
    <property type="entry name" value="TPP_PYR_DXS_TK_like"/>
    <property type="match status" value="1"/>
</dbReference>
<dbReference type="RefSeq" id="WP_053235888.1">
    <property type="nucleotide sequence ID" value="NZ_CP011125.1"/>
</dbReference>
<dbReference type="SUPFAM" id="SSF52922">
    <property type="entry name" value="TK C-terminal domain-like"/>
    <property type="match status" value="1"/>
</dbReference>
<keyword evidence="6" id="KW-1185">Reference proteome</keyword>
<dbReference type="InterPro" id="IPR029061">
    <property type="entry name" value="THDP-binding"/>
</dbReference>
<feature type="domain" description="Transketolase-like pyrimidine-binding" evidence="4">
    <location>
        <begin position="12"/>
        <end position="177"/>
    </location>
</feature>
<dbReference type="Pfam" id="PF02780">
    <property type="entry name" value="Transketolase_C"/>
    <property type="match status" value="1"/>
</dbReference>
<evidence type="ECO:0000256" key="3">
    <source>
        <dbReference type="ARBA" id="ARBA00023052"/>
    </source>
</evidence>
<dbReference type="InterPro" id="IPR005475">
    <property type="entry name" value="Transketolase-like_Pyr-bd"/>
</dbReference>
<evidence type="ECO:0000256" key="1">
    <source>
        <dbReference type="ARBA" id="ARBA00001964"/>
    </source>
</evidence>
<dbReference type="STRING" id="927083.DB32_005932"/>
<keyword evidence="3" id="KW-0786">Thiamine pyrophosphate</keyword>
<dbReference type="InterPro" id="IPR051157">
    <property type="entry name" value="PDH/Transketolase"/>
</dbReference>
<name>A0A0F6W6V7_9BACT</name>
<dbReference type="InterPro" id="IPR009014">
    <property type="entry name" value="Transketo_C/PFOR_II"/>
</dbReference>
<proteinExistence type="inferred from homology"/>
<protein>
    <submittedName>
        <fullName evidence="5">Transketolase</fullName>
    </submittedName>
</protein>
<accession>A0A0F6W6V7</accession>
<dbReference type="PANTHER" id="PTHR43825:SF1">
    <property type="entry name" value="TRANSKETOLASE-LIKE PYRIMIDINE-BINDING DOMAIN-CONTAINING PROTEIN"/>
    <property type="match status" value="1"/>
</dbReference>
<comment type="similarity">
    <text evidence="2">Belongs to the transketolase family.</text>
</comment>
<dbReference type="KEGG" id="samy:DB32_005932"/>